<dbReference type="EMBL" id="UZAG01005188">
    <property type="protein sequence ID" value="VDO17569.1"/>
    <property type="molecule type" value="Genomic_DNA"/>
</dbReference>
<gene>
    <name evidence="2" type="ORF">BTMF_LOCUS5012</name>
</gene>
<name>A0A3P7TCM6_9BILA</name>
<reference evidence="2 3" key="1">
    <citation type="submission" date="2018-11" db="EMBL/GenBank/DDBJ databases">
        <authorList>
            <consortium name="Pathogen Informatics"/>
        </authorList>
    </citation>
    <scope>NUCLEOTIDE SEQUENCE [LARGE SCALE GENOMIC DNA]</scope>
</reference>
<keyword evidence="1" id="KW-1133">Transmembrane helix</keyword>
<protein>
    <submittedName>
        <fullName evidence="2">Uncharacterized protein</fullName>
    </submittedName>
</protein>
<evidence type="ECO:0000313" key="3">
    <source>
        <dbReference type="Proteomes" id="UP000280834"/>
    </source>
</evidence>
<evidence type="ECO:0000256" key="1">
    <source>
        <dbReference type="SAM" id="Phobius"/>
    </source>
</evidence>
<organism evidence="2 3">
    <name type="scientific">Brugia timori</name>
    <dbReference type="NCBI Taxonomy" id="42155"/>
    <lineage>
        <taxon>Eukaryota</taxon>
        <taxon>Metazoa</taxon>
        <taxon>Ecdysozoa</taxon>
        <taxon>Nematoda</taxon>
        <taxon>Chromadorea</taxon>
        <taxon>Rhabditida</taxon>
        <taxon>Spirurina</taxon>
        <taxon>Spiruromorpha</taxon>
        <taxon>Filarioidea</taxon>
        <taxon>Onchocercidae</taxon>
        <taxon>Brugia</taxon>
    </lineage>
</organism>
<proteinExistence type="predicted"/>
<dbReference type="AlphaFoldDB" id="A0A3P7TCM6"/>
<keyword evidence="1" id="KW-0472">Membrane</keyword>
<accession>A0A3P7TCM6</accession>
<keyword evidence="3" id="KW-1185">Reference proteome</keyword>
<dbReference type="Proteomes" id="UP000280834">
    <property type="component" value="Unassembled WGS sequence"/>
</dbReference>
<keyword evidence="1" id="KW-0812">Transmembrane</keyword>
<sequence length="47" mass="5280">MKKTSNFLPRIILPFSFLAIVSLAFHHDLSLLLKGVTFSMMDTISPT</sequence>
<evidence type="ECO:0000313" key="2">
    <source>
        <dbReference type="EMBL" id="VDO17569.1"/>
    </source>
</evidence>
<feature type="transmembrane region" description="Helical" evidence="1">
    <location>
        <begin position="7"/>
        <end position="25"/>
    </location>
</feature>